<dbReference type="InterPro" id="IPR013762">
    <property type="entry name" value="Integrase-like_cat_sf"/>
</dbReference>
<evidence type="ECO:0000259" key="6">
    <source>
        <dbReference type="PROSITE" id="PS51898"/>
    </source>
</evidence>
<evidence type="ECO:0000259" key="7">
    <source>
        <dbReference type="PROSITE" id="PS51900"/>
    </source>
</evidence>
<proteinExistence type="inferred from homology"/>
<dbReference type="InterPro" id="IPR028259">
    <property type="entry name" value="AP2-like_int_N"/>
</dbReference>
<dbReference type="CDD" id="cd01189">
    <property type="entry name" value="INT_ICEBs1_C_like"/>
    <property type="match status" value="1"/>
</dbReference>
<dbReference type="Pfam" id="PF14659">
    <property type="entry name" value="Phage_int_SAM_3"/>
    <property type="match status" value="1"/>
</dbReference>
<dbReference type="EMBL" id="JAOUSF010000001">
    <property type="protein sequence ID" value="MCU9612747.1"/>
    <property type="molecule type" value="Genomic_DNA"/>
</dbReference>
<evidence type="ECO:0000256" key="3">
    <source>
        <dbReference type="ARBA" id="ARBA00023125"/>
    </source>
</evidence>
<dbReference type="PROSITE" id="PS51900">
    <property type="entry name" value="CB"/>
    <property type="match status" value="1"/>
</dbReference>
<dbReference type="PROSITE" id="PS51898">
    <property type="entry name" value="TYR_RECOMBINASE"/>
    <property type="match status" value="1"/>
</dbReference>
<evidence type="ECO:0000256" key="4">
    <source>
        <dbReference type="ARBA" id="ARBA00023172"/>
    </source>
</evidence>
<dbReference type="Gene3D" id="1.10.443.10">
    <property type="entry name" value="Intergrase catalytic core"/>
    <property type="match status" value="1"/>
</dbReference>
<comment type="similarity">
    <text evidence="1">Belongs to the 'phage' integrase family.</text>
</comment>
<keyword evidence="4" id="KW-0233">DNA recombination</keyword>
<dbReference type="Proteomes" id="UP001209318">
    <property type="component" value="Unassembled WGS sequence"/>
</dbReference>
<dbReference type="InterPro" id="IPR050808">
    <property type="entry name" value="Phage_Integrase"/>
</dbReference>
<dbReference type="InterPro" id="IPR002104">
    <property type="entry name" value="Integrase_catalytic"/>
</dbReference>
<dbReference type="PANTHER" id="PTHR30629:SF2">
    <property type="entry name" value="PROPHAGE INTEGRASE INTS-RELATED"/>
    <property type="match status" value="1"/>
</dbReference>
<feature type="domain" description="Tyr recombinase" evidence="6">
    <location>
        <begin position="171"/>
        <end position="358"/>
    </location>
</feature>
<evidence type="ECO:0000313" key="9">
    <source>
        <dbReference type="Proteomes" id="UP001209318"/>
    </source>
</evidence>
<organism evidence="8 9">
    <name type="scientific">Perspicuibacillus lycopersici</name>
    <dbReference type="NCBI Taxonomy" id="1325689"/>
    <lineage>
        <taxon>Bacteria</taxon>
        <taxon>Bacillati</taxon>
        <taxon>Bacillota</taxon>
        <taxon>Bacilli</taxon>
        <taxon>Bacillales</taxon>
        <taxon>Bacillaceae</taxon>
        <taxon>Perspicuibacillus</taxon>
    </lineage>
</organism>
<reference evidence="8" key="1">
    <citation type="submission" date="2022-10" db="EMBL/GenBank/DDBJ databases">
        <title>Description of Fervidibacillus gen. nov. in the family Fervidibacillaceae fam. nov. with two species, Fervidibacillus albus sp. nov., and Fervidibacillus halotolerans sp. nov., isolated from tidal flat sediments.</title>
        <authorList>
            <person name="Kwon K.K."/>
            <person name="Yang S.-H."/>
        </authorList>
    </citation>
    <scope>NUCLEOTIDE SEQUENCE</scope>
    <source>
        <strain evidence="8">JCM 19140</strain>
    </source>
</reference>
<dbReference type="Gene3D" id="1.10.150.130">
    <property type="match status" value="1"/>
</dbReference>
<feature type="domain" description="Core-binding (CB)" evidence="7">
    <location>
        <begin position="59"/>
        <end position="139"/>
    </location>
</feature>
<dbReference type="Pfam" id="PF14657">
    <property type="entry name" value="Arm-DNA-bind_4"/>
    <property type="match status" value="1"/>
</dbReference>
<comment type="caution">
    <text evidence="8">The sequence shown here is derived from an EMBL/GenBank/DDBJ whole genome shotgun (WGS) entry which is preliminary data.</text>
</comment>
<accession>A0AAE3LMH6</accession>
<dbReference type="SUPFAM" id="SSF56349">
    <property type="entry name" value="DNA breaking-rejoining enzymes"/>
    <property type="match status" value="1"/>
</dbReference>
<dbReference type="GO" id="GO:0003677">
    <property type="term" value="F:DNA binding"/>
    <property type="evidence" value="ECO:0007669"/>
    <property type="project" value="UniProtKB-UniRule"/>
</dbReference>
<sequence length="369" mass="42869">MASIQKRGKTYQFTVSRIVNGKSKPIRKGGFRTKKEAQIAAAEVEAQLIKGTLPYLTPVPIDEYFDNWYKLYKVNISVTTLKHYEYTLKAIKEYFGSKPIQNITRHDYQKFINQFGANKAKETVEKVHSHIRACVKDAMDEQIVHRDFTRNAVITWTVPSKKSDEKHLNFKESEMLLKEIWNRLNQGLGYSLLLLALTSGMRFGELVGLTRNDFDFVNNTIRINKTWGYLKRHPEGFGSTKNEQSIRTIKIDKKTMEHFKGLFRKMKTNIHQLVFYSPSSKYKVISNNNANKLLKKILTDLGIEPISVHGLRHTHASVLLYKKVSIYYVSERLGHGDIDTTLREYTHVIKELREKDEQSTIETFEKMVV</sequence>
<dbReference type="InterPro" id="IPR044068">
    <property type="entry name" value="CB"/>
</dbReference>
<evidence type="ECO:0000313" key="8">
    <source>
        <dbReference type="EMBL" id="MCU9612747.1"/>
    </source>
</evidence>
<protein>
    <submittedName>
        <fullName evidence="8">Site-specific integrase</fullName>
    </submittedName>
</protein>
<dbReference type="GO" id="GO:0006310">
    <property type="term" value="P:DNA recombination"/>
    <property type="evidence" value="ECO:0007669"/>
    <property type="project" value="UniProtKB-KW"/>
</dbReference>
<dbReference type="InterPro" id="IPR010998">
    <property type="entry name" value="Integrase_recombinase_N"/>
</dbReference>
<dbReference type="AlphaFoldDB" id="A0AAE3LMH6"/>
<dbReference type="RefSeq" id="WP_263071927.1">
    <property type="nucleotide sequence ID" value="NZ_JAOUSF010000001.1"/>
</dbReference>
<name>A0AAE3LMH6_9BACI</name>
<evidence type="ECO:0000256" key="1">
    <source>
        <dbReference type="ARBA" id="ARBA00008857"/>
    </source>
</evidence>
<dbReference type="PANTHER" id="PTHR30629">
    <property type="entry name" value="PROPHAGE INTEGRASE"/>
    <property type="match status" value="1"/>
</dbReference>
<evidence type="ECO:0000256" key="2">
    <source>
        <dbReference type="ARBA" id="ARBA00022908"/>
    </source>
</evidence>
<dbReference type="GO" id="GO:0015074">
    <property type="term" value="P:DNA integration"/>
    <property type="evidence" value="ECO:0007669"/>
    <property type="project" value="UniProtKB-KW"/>
</dbReference>
<keyword evidence="3 5" id="KW-0238">DNA-binding</keyword>
<evidence type="ECO:0000256" key="5">
    <source>
        <dbReference type="PROSITE-ProRule" id="PRU01248"/>
    </source>
</evidence>
<gene>
    <name evidence="8" type="ORF">OEV98_04100</name>
</gene>
<dbReference type="Pfam" id="PF00589">
    <property type="entry name" value="Phage_integrase"/>
    <property type="match status" value="1"/>
</dbReference>
<dbReference type="InterPro" id="IPR011010">
    <property type="entry name" value="DNA_brk_join_enz"/>
</dbReference>
<keyword evidence="9" id="KW-1185">Reference proteome</keyword>
<keyword evidence="2" id="KW-0229">DNA integration</keyword>
<dbReference type="InterPro" id="IPR004107">
    <property type="entry name" value="Integrase_SAM-like_N"/>
</dbReference>